<dbReference type="InterPro" id="IPR016032">
    <property type="entry name" value="Sig_transdc_resp-reg_C-effctor"/>
</dbReference>
<feature type="DNA-binding region" description="OmpR/PhoB-type" evidence="2">
    <location>
        <begin position="125"/>
        <end position="224"/>
    </location>
</feature>
<gene>
    <name evidence="4" type="ORF">O0235_03090</name>
</gene>
<dbReference type="PROSITE" id="PS51755">
    <property type="entry name" value="OMPR_PHOB"/>
    <property type="match status" value="1"/>
</dbReference>
<reference evidence="4 5" key="1">
    <citation type="journal article" date="2023" name="ISME J.">
        <title>Thermophilic Dehalococcoidia with unusual traits shed light on an unexpected past.</title>
        <authorList>
            <person name="Palmer M."/>
            <person name="Covington J.K."/>
            <person name="Zhou E.M."/>
            <person name="Thomas S.C."/>
            <person name="Habib N."/>
            <person name="Seymour C.O."/>
            <person name="Lai D."/>
            <person name="Johnston J."/>
            <person name="Hashimi A."/>
            <person name="Jiao J.Y."/>
            <person name="Muok A.R."/>
            <person name="Liu L."/>
            <person name="Xian W.D."/>
            <person name="Zhi X.Y."/>
            <person name="Li M.M."/>
            <person name="Silva L.P."/>
            <person name="Bowen B.P."/>
            <person name="Louie K."/>
            <person name="Briegel A."/>
            <person name="Pett-Ridge J."/>
            <person name="Weber P.K."/>
            <person name="Tocheva E.I."/>
            <person name="Woyke T."/>
            <person name="Northen T.R."/>
            <person name="Mayali X."/>
            <person name="Li W.J."/>
            <person name="Hedlund B.P."/>
        </authorList>
    </citation>
    <scope>NUCLEOTIDE SEQUENCE [LARGE SCALE GENOMIC DNA]</scope>
    <source>
        <strain evidence="4 5">YIM 72310</strain>
    </source>
</reference>
<dbReference type="InterPro" id="IPR001867">
    <property type="entry name" value="OmpR/PhoB-type_DNA-bd"/>
</dbReference>
<dbReference type="CDD" id="cd00383">
    <property type="entry name" value="trans_reg_C"/>
    <property type="match status" value="1"/>
</dbReference>
<proteinExistence type="predicted"/>
<dbReference type="Proteomes" id="UP001212803">
    <property type="component" value="Chromosome"/>
</dbReference>
<feature type="domain" description="OmpR/PhoB-type" evidence="3">
    <location>
        <begin position="125"/>
        <end position="224"/>
    </location>
</feature>
<dbReference type="RefSeq" id="WP_270057080.1">
    <property type="nucleotide sequence ID" value="NZ_CP115149.1"/>
</dbReference>
<evidence type="ECO:0000256" key="2">
    <source>
        <dbReference type="PROSITE-ProRule" id="PRU01091"/>
    </source>
</evidence>
<evidence type="ECO:0000256" key="1">
    <source>
        <dbReference type="ARBA" id="ARBA00023125"/>
    </source>
</evidence>
<accession>A0ABY7MAG7</accession>
<evidence type="ECO:0000259" key="3">
    <source>
        <dbReference type="PROSITE" id="PS51755"/>
    </source>
</evidence>
<evidence type="ECO:0000313" key="5">
    <source>
        <dbReference type="Proteomes" id="UP001212803"/>
    </source>
</evidence>
<dbReference type="EMBL" id="CP115149">
    <property type="protein sequence ID" value="WBL36558.1"/>
    <property type="molecule type" value="Genomic_DNA"/>
</dbReference>
<dbReference type="Gene3D" id="1.10.10.10">
    <property type="entry name" value="Winged helix-like DNA-binding domain superfamily/Winged helix DNA-binding domain"/>
    <property type="match status" value="1"/>
</dbReference>
<dbReference type="Pfam" id="PF00486">
    <property type="entry name" value="Trans_reg_C"/>
    <property type="match status" value="1"/>
</dbReference>
<keyword evidence="1 2" id="KW-0238">DNA-binding</keyword>
<protein>
    <submittedName>
        <fullName evidence="4">Winged helix-turn-helix domain-containing protein</fullName>
    </submittedName>
</protein>
<name>A0ABY7MAG7_9CHLR</name>
<organism evidence="4 5">
    <name type="scientific">Tepidiforma flava</name>
    <dbReference type="NCBI Taxonomy" id="3004094"/>
    <lineage>
        <taxon>Bacteria</taxon>
        <taxon>Bacillati</taxon>
        <taxon>Chloroflexota</taxon>
        <taxon>Tepidiformia</taxon>
        <taxon>Tepidiformales</taxon>
        <taxon>Tepidiformaceae</taxon>
        <taxon>Tepidiforma</taxon>
    </lineage>
</organism>
<sequence>MPRVLIIDRGLPKALEGRSLLGDGLEAHLTGDPEAALERAAADVFDLLVLCGMPAEEQAELAAAFHAHRRWRLVPVLYVSDPAAPGLTIPGTFRPEVDGIVRGTRASAAVERRIRDLAREGIAGAEAVVAGPFELDPVRLRLHGPGGDIDLTEREAEVLSLLLARPNRTVPAADIIERGWGLDVDERSLQILRRHISNIRRKLAETGQRRAVRTVRGTGYRFEVRAG</sequence>
<evidence type="ECO:0000313" key="4">
    <source>
        <dbReference type="EMBL" id="WBL36558.1"/>
    </source>
</evidence>
<dbReference type="SUPFAM" id="SSF46894">
    <property type="entry name" value="C-terminal effector domain of the bipartite response regulators"/>
    <property type="match status" value="1"/>
</dbReference>
<dbReference type="SMART" id="SM00862">
    <property type="entry name" value="Trans_reg_C"/>
    <property type="match status" value="1"/>
</dbReference>
<dbReference type="InterPro" id="IPR036388">
    <property type="entry name" value="WH-like_DNA-bd_sf"/>
</dbReference>
<keyword evidence="5" id="KW-1185">Reference proteome</keyword>